<name>A0A8H6HLZ7_9AGAR</name>
<dbReference type="OrthoDB" id="5598737at2759"/>
<evidence type="ECO:0000313" key="3">
    <source>
        <dbReference type="EMBL" id="KAF6749099.1"/>
    </source>
</evidence>
<dbReference type="EMBL" id="JACGCI010000066">
    <property type="protein sequence ID" value="KAF6749099.1"/>
    <property type="molecule type" value="Genomic_DNA"/>
</dbReference>
<dbReference type="PANTHER" id="PTHR34305">
    <property type="entry name" value="EXPRESSED PROTEIN"/>
    <property type="match status" value="1"/>
</dbReference>
<protein>
    <recommendedName>
        <fullName evidence="2">HMG domain-containing protein</fullName>
    </recommendedName>
</protein>
<evidence type="ECO:0000259" key="2">
    <source>
        <dbReference type="Pfam" id="PF18717"/>
    </source>
</evidence>
<dbReference type="AlphaFoldDB" id="A0A8H6HLZ7"/>
<organism evidence="3 4">
    <name type="scientific">Ephemerocybe angulata</name>
    <dbReference type="NCBI Taxonomy" id="980116"/>
    <lineage>
        <taxon>Eukaryota</taxon>
        <taxon>Fungi</taxon>
        <taxon>Dikarya</taxon>
        <taxon>Basidiomycota</taxon>
        <taxon>Agaricomycotina</taxon>
        <taxon>Agaricomycetes</taxon>
        <taxon>Agaricomycetidae</taxon>
        <taxon>Agaricales</taxon>
        <taxon>Agaricineae</taxon>
        <taxon>Psathyrellaceae</taxon>
        <taxon>Ephemerocybe</taxon>
    </lineage>
</organism>
<accession>A0A8H6HLZ7</accession>
<feature type="domain" description="HMG" evidence="2">
    <location>
        <begin position="337"/>
        <end position="470"/>
    </location>
</feature>
<evidence type="ECO:0000256" key="1">
    <source>
        <dbReference type="SAM" id="MobiDB-lite"/>
    </source>
</evidence>
<comment type="caution">
    <text evidence="3">The sequence shown here is derived from an EMBL/GenBank/DDBJ whole genome shotgun (WGS) entry which is preliminary data.</text>
</comment>
<dbReference type="Proteomes" id="UP000521943">
    <property type="component" value="Unassembled WGS sequence"/>
</dbReference>
<dbReference type="PANTHER" id="PTHR34305:SF1">
    <property type="entry name" value="SWIM-TYPE DOMAIN-CONTAINING PROTEIN"/>
    <property type="match status" value="1"/>
</dbReference>
<proteinExistence type="predicted"/>
<feature type="region of interest" description="Disordered" evidence="1">
    <location>
        <begin position="1"/>
        <end position="23"/>
    </location>
</feature>
<sequence length="929" mass="104299">MPPKKHKKRALVLDHDFSDEDYGEYPTQLTEEVKKDVYQSPTKKIRVYQKPQVGRKNPNTTRSNLTTHLASDDEWGGFPLFDPPPLDTADVAAQAPDEEPPISNQITDQQLACYREAVSARAAGLTYIEDRVMAVEGWNLQKGTATGLWYHLEYLKDGQKLVVGCCCPASLQDNTCIHQHFLRAVNPDHIRGQAHAPASKDSRVTIFLRQRILETDDFFTIFSVRGPQDLGVKGRAMVTHTGSSPAGGSWHCSKSHSGSKCTHVPAARKALCGLLGLRAEDLEDTITADLDFDLSDISSLEMITGTGSVSYLPVLPPITAMLKSDIELYPRPHPFRSRPTSPLPLSDTSTCPCPGPERAVFNRAAGGIVTRTCRVYTLLETFEAEVQLQPCPNCYQHGYHYIGPDLRDLGLFNYNNTTLVSHELMDEYTIAFSSSETLFSAFVVQMNHRYANSKTSFMGADLFRETWFSFMSIQAFENDMQCARCGPYPETVIWDGVTLAFHKKHLSSTLAPPTILHPLSFRRPLVKRVKKQQTVVDPMLRKKIRKVLEMFTKSNSRRQQESDQEDDDTLEKAEVNNGEEETGGAEEGLSGEVDKVREGLHVLCPALEMLFLDKFGFRARAETPMKSVPRAYSRFFLQIAAEESAAQLVIESALLRLRDFLSDPREANLTMLIGIPGLYKLLRAHNEIKSLVPIAKWIEERATSVHAALSADKRPIPLISSDSAHEQPDWRLTGCFYSLGQIRYRPHYPSLGDDLKKIDSSRGGDTCGKYYSEYGERRLTGGIMVVWCTHSVAYGFHSIPSSEGRNDVFSALVTRWPVAPKRIVYDFACALGPYCMLREPEFFKDTLFVIDNFHSKGHTKCSPAAFLKEYSSADLNLISINSSAGESGNSALRRIRKGVSYMTQDHAIIYTKVFLSMWNRSRMIKKRLQ</sequence>
<feature type="compositionally biased region" description="Basic residues" evidence="1">
    <location>
        <begin position="1"/>
        <end position="10"/>
    </location>
</feature>
<evidence type="ECO:0000313" key="4">
    <source>
        <dbReference type="Proteomes" id="UP000521943"/>
    </source>
</evidence>
<gene>
    <name evidence="3" type="ORF">DFP72DRAFT_819575</name>
</gene>
<feature type="region of interest" description="Disordered" evidence="1">
    <location>
        <begin position="553"/>
        <end position="591"/>
    </location>
</feature>
<keyword evidence="4" id="KW-1185">Reference proteome</keyword>
<dbReference type="Pfam" id="PF18717">
    <property type="entry name" value="CxC4"/>
    <property type="match status" value="1"/>
</dbReference>
<dbReference type="InterPro" id="IPR040648">
    <property type="entry name" value="HMGXB3_CxC4"/>
</dbReference>
<reference evidence="3 4" key="1">
    <citation type="submission" date="2020-07" db="EMBL/GenBank/DDBJ databases">
        <title>Comparative genomics of pyrophilous fungi reveals a link between fire events and developmental genes.</title>
        <authorList>
            <consortium name="DOE Joint Genome Institute"/>
            <person name="Steindorff A.S."/>
            <person name="Carver A."/>
            <person name="Calhoun S."/>
            <person name="Stillman K."/>
            <person name="Liu H."/>
            <person name="Lipzen A."/>
            <person name="Pangilinan J."/>
            <person name="Labutti K."/>
            <person name="Bruns T.D."/>
            <person name="Grigoriev I.V."/>
        </authorList>
    </citation>
    <scope>NUCLEOTIDE SEQUENCE [LARGE SCALE GENOMIC DNA]</scope>
    <source>
        <strain evidence="3 4">CBS 144469</strain>
    </source>
</reference>